<dbReference type="RefSeq" id="WP_311784834.1">
    <property type="nucleotide sequence ID" value="NZ_JALDYY010000001.1"/>
</dbReference>
<gene>
    <name evidence="2" type="ORF">MRS75_00960</name>
</gene>
<reference evidence="2" key="1">
    <citation type="submission" date="2022-03" db="EMBL/GenBank/DDBJ databases">
        <title>Fererhizobium litorale gen. nov., sp. nov., isolated from sandy sediments of the Sea of Japan seashore.</title>
        <authorList>
            <person name="Romanenko L."/>
            <person name="Kurilenko V."/>
            <person name="Otstavnykh N."/>
            <person name="Svetashev V."/>
            <person name="Tekutyeva L."/>
            <person name="Isaeva M."/>
            <person name="Mikhailov V."/>
        </authorList>
    </citation>
    <scope>NUCLEOTIDE SEQUENCE</scope>
    <source>
        <strain evidence="2">KMM 9576</strain>
    </source>
</reference>
<organism evidence="2 3">
    <name type="scientific">Ferirhizobium litorale</name>
    <dbReference type="NCBI Taxonomy" id="2927786"/>
    <lineage>
        <taxon>Bacteria</taxon>
        <taxon>Pseudomonadati</taxon>
        <taxon>Pseudomonadota</taxon>
        <taxon>Alphaproteobacteria</taxon>
        <taxon>Hyphomicrobiales</taxon>
        <taxon>Rhizobiaceae</taxon>
        <taxon>Ferirhizobium</taxon>
    </lineage>
</organism>
<feature type="compositionally biased region" description="Basic residues" evidence="1">
    <location>
        <begin position="67"/>
        <end position="80"/>
    </location>
</feature>
<dbReference type="Pfam" id="PF04311">
    <property type="entry name" value="DUF459"/>
    <property type="match status" value="1"/>
</dbReference>
<dbReference type="InterPro" id="IPR036514">
    <property type="entry name" value="SGNH_hydro_sf"/>
</dbReference>
<evidence type="ECO:0000313" key="2">
    <source>
        <dbReference type="EMBL" id="MDI7920647.1"/>
    </source>
</evidence>
<feature type="region of interest" description="Disordered" evidence="1">
    <location>
        <begin position="59"/>
        <end position="94"/>
    </location>
</feature>
<proteinExistence type="predicted"/>
<dbReference type="EMBL" id="JALDYZ010000001">
    <property type="protein sequence ID" value="MDI7920647.1"/>
    <property type="molecule type" value="Genomic_DNA"/>
</dbReference>
<evidence type="ECO:0000313" key="3">
    <source>
        <dbReference type="Proteomes" id="UP001161580"/>
    </source>
</evidence>
<feature type="compositionally biased region" description="Polar residues" evidence="1">
    <location>
        <begin position="391"/>
        <end position="400"/>
    </location>
</feature>
<keyword evidence="3" id="KW-1185">Reference proteome</keyword>
<dbReference type="AlphaFoldDB" id="A0AAE3Q7G5"/>
<comment type="caution">
    <text evidence="2">The sequence shown here is derived from an EMBL/GenBank/DDBJ whole genome shotgun (WGS) entry which is preliminary data.</text>
</comment>
<name>A0AAE3Q7G5_9HYPH</name>
<sequence>MKNAIAPIWKLAATTLTVLVAIGFAVPVISTPASAQQRRVERLTILEMLFGKRQRRPVDVYPNRPTRTAKPRAAKPRKRSAAPVETVKKKQAPPPVAKLDNAKKVLVVGDFFAGGLGDGLQVAFETSPGVVIETRSNVASGLVRSDYYDWQTQLPKFLDETVPAVVVVMLGANDRQQMAVNGSKEKFRTENWFKEYEARALALGKQVADRKIPLLWVGLPAFESPSMTADAVQLNGLLKSQVEKVGGEFIDIWDGFVDEDGRFVITGSDINGQQVRLRGSDGINMTKAGKRKVAFYVEKPVRRLLGDMASPDLIKLDAESLPDLVKLPPGEVKDMSRTPPINLSDPALDGGTELMGARAAPVLLAKTARDKLLEDGEMPPPPAGRVDNYAMPSSTTATSR</sequence>
<feature type="region of interest" description="Disordered" evidence="1">
    <location>
        <begin position="371"/>
        <end position="400"/>
    </location>
</feature>
<dbReference type="Proteomes" id="UP001161580">
    <property type="component" value="Unassembled WGS sequence"/>
</dbReference>
<dbReference type="SUPFAM" id="SSF52266">
    <property type="entry name" value="SGNH hydrolase"/>
    <property type="match status" value="1"/>
</dbReference>
<dbReference type="GO" id="GO:0016788">
    <property type="term" value="F:hydrolase activity, acting on ester bonds"/>
    <property type="evidence" value="ECO:0007669"/>
    <property type="project" value="UniProtKB-ARBA"/>
</dbReference>
<dbReference type="CDD" id="cd01829">
    <property type="entry name" value="SGNH_hydrolase_peri2"/>
    <property type="match status" value="1"/>
</dbReference>
<dbReference type="InterPro" id="IPR007407">
    <property type="entry name" value="DUF459"/>
</dbReference>
<protein>
    <submittedName>
        <fullName evidence="2">DUF459 domain-containing protein</fullName>
    </submittedName>
</protein>
<evidence type="ECO:0000256" key="1">
    <source>
        <dbReference type="SAM" id="MobiDB-lite"/>
    </source>
</evidence>
<accession>A0AAE3Q7G5</accession>
<dbReference type="Gene3D" id="3.40.50.1110">
    <property type="entry name" value="SGNH hydrolase"/>
    <property type="match status" value="1"/>
</dbReference>